<dbReference type="eggNOG" id="ENOG5030XPT">
    <property type="taxonomic scope" value="Bacteria"/>
</dbReference>
<feature type="transmembrane region" description="Helical" evidence="1">
    <location>
        <begin position="6"/>
        <end position="23"/>
    </location>
</feature>
<keyword evidence="1" id="KW-0812">Transmembrane</keyword>
<keyword evidence="1" id="KW-1133">Transmembrane helix</keyword>
<dbReference type="STRING" id="1125699.HMPREF9194_01447"/>
<evidence type="ECO:0000313" key="2">
    <source>
        <dbReference type="EMBL" id="EPF31113.1"/>
    </source>
</evidence>
<keyword evidence="1" id="KW-0472">Membrane</keyword>
<organism evidence="2 3">
    <name type="scientific">Treponema maltophilum ATCC 51939</name>
    <dbReference type="NCBI Taxonomy" id="1125699"/>
    <lineage>
        <taxon>Bacteria</taxon>
        <taxon>Pseudomonadati</taxon>
        <taxon>Spirochaetota</taxon>
        <taxon>Spirochaetia</taxon>
        <taxon>Spirochaetales</taxon>
        <taxon>Treponemataceae</taxon>
        <taxon>Treponema</taxon>
    </lineage>
</organism>
<evidence type="ECO:0000313" key="3">
    <source>
        <dbReference type="Proteomes" id="UP000014541"/>
    </source>
</evidence>
<accession>S3JYM9</accession>
<sequence length="97" mass="10999">MYGFQAFSFLHFCAIVALPMAVQMKKNVLRTLRSIALFFAKVLALILFCAVFAFAFVYPLWLFAVKKPNVFSTCVLILCALFIAAALIFNRRPRGKQ</sequence>
<protein>
    <submittedName>
        <fullName evidence="2">Uncharacterized protein</fullName>
    </submittedName>
</protein>
<reference evidence="2 3" key="1">
    <citation type="submission" date="2013-04" db="EMBL/GenBank/DDBJ databases">
        <title>The Genome Sequence of Treponema maltophilum ATCC 51939.</title>
        <authorList>
            <consortium name="The Broad Institute Genomics Platform"/>
            <person name="Earl A."/>
            <person name="Ward D."/>
            <person name="Feldgarden M."/>
            <person name="Gevers D."/>
            <person name="Leonetti C."/>
            <person name="Blanton J.M."/>
            <person name="Dewhirst F.E."/>
            <person name="Izard J."/>
            <person name="Walker B."/>
            <person name="Young S."/>
            <person name="Zeng Q."/>
            <person name="Gargeya S."/>
            <person name="Fitzgerald M."/>
            <person name="Haas B."/>
            <person name="Abouelleil A."/>
            <person name="Allen A.W."/>
            <person name="Alvarado L."/>
            <person name="Arachchi H.M."/>
            <person name="Berlin A.M."/>
            <person name="Chapman S.B."/>
            <person name="Gainer-Dewar J."/>
            <person name="Goldberg J."/>
            <person name="Griggs A."/>
            <person name="Gujja S."/>
            <person name="Hansen M."/>
            <person name="Howarth C."/>
            <person name="Imamovic A."/>
            <person name="Ireland A."/>
            <person name="Larimer J."/>
            <person name="McCowan C."/>
            <person name="Murphy C."/>
            <person name="Pearson M."/>
            <person name="Poon T.W."/>
            <person name="Priest M."/>
            <person name="Roberts A."/>
            <person name="Saif S."/>
            <person name="Shea T."/>
            <person name="Sisk P."/>
            <person name="Sykes S."/>
            <person name="Wortman J."/>
            <person name="Nusbaum C."/>
            <person name="Birren B."/>
        </authorList>
    </citation>
    <scope>NUCLEOTIDE SEQUENCE [LARGE SCALE GENOMIC DNA]</scope>
    <source>
        <strain evidence="2 3">ATCC 51939</strain>
    </source>
</reference>
<comment type="caution">
    <text evidence="2">The sequence shown here is derived from an EMBL/GenBank/DDBJ whole genome shotgun (WGS) entry which is preliminary data.</text>
</comment>
<dbReference type="HOGENOM" id="CLU_2345809_0_0_12"/>
<keyword evidence="3" id="KW-1185">Reference proteome</keyword>
<feature type="transmembrane region" description="Helical" evidence="1">
    <location>
        <begin position="70"/>
        <end position="89"/>
    </location>
</feature>
<dbReference type="Proteomes" id="UP000014541">
    <property type="component" value="Unassembled WGS sequence"/>
</dbReference>
<name>S3JYM9_TREMA</name>
<evidence type="ECO:0000256" key="1">
    <source>
        <dbReference type="SAM" id="Phobius"/>
    </source>
</evidence>
<dbReference type="PATRIC" id="fig|1125699.3.peg.1459"/>
<proteinExistence type="predicted"/>
<dbReference type="AlphaFoldDB" id="S3JYM9"/>
<feature type="transmembrane region" description="Helical" evidence="1">
    <location>
        <begin position="35"/>
        <end position="58"/>
    </location>
</feature>
<dbReference type="EMBL" id="ATFF01000006">
    <property type="protein sequence ID" value="EPF31113.1"/>
    <property type="molecule type" value="Genomic_DNA"/>
</dbReference>
<gene>
    <name evidence="2" type="ORF">HMPREF9194_01447</name>
</gene>